<dbReference type="Proteomes" id="UP000320421">
    <property type="component" value="Chromosome"/>
</dbReference>
<evidence type="ECO:0000313" key="3">
    <source>
        <dbReference type="Proteomes" id="UP000320421"/>
    </source>
</evidence>
<dbReference type="RefSeq" id="WP_145192998.1">
    <property type="nucleotide sequence ID" value="NZ_CP036266.1"/>
</dbReference>
<dbReference type="OrthoDB" id="237141at2"/>
<sequence length="408" mass="45102">MNTNINFTSGEYSVTHKWWLVLMLVFAVHVPAAWPEEPATKNAWTKKVIWEGGICYTAVTADFTKDGIPDIIADAGKGVTRLFVGPDWKKQIIIDDKHLNLGGNNSYITSDVCDLDGDGDADYIAACFNPGVIVWYEQPERPLEEPWKRRVIENQLNGVHSVIHGDVDKDGRMDLLATSDQPKGRFPNSLVWLSPPAKVQSDQAWQRHILADRNAPGISHYLGLGDFNGDGRPDVVTGAKGGPTIVEKGTGQWFAWWESPTDPTQEWTKHDLPGNHLGATNILPGDINGDGKVDFLATRGHGSGVIWFESPDWKIHTIDAEIKEPHCLQVEDIDGDGDLDAVTCAYGSKICVWYENDGSGRFSRHVVGMNQEAYDIRVADLDGDGDKDFLVAGRESNNVVIYLNPKTK</sequence>
<dbReference type="PANTHER" id="PTHR44103:SF1">
    <property type="entry name" value="PROPROTEIN CONVERTASE P"/>
    <property type="match status" value="1"/>
</dbReference>
<protein>
    <submittedName>
        <fullName evidence="2">FG-GAP repeat protein</fullName>
    </submittedName>
</protein>
<evidence type="ECO:0000256" key="1">
    <source>
        <dbReference type="ARBA" id="ARBA00022729"/>
    </source>
</evidence>
<dbReference type="EMBL" id="CP036266">
    <property type="protein sequence ID" value="QDT24374.1"/>
    <property type="molecule type" value="Genomic_DNA"/>
</dbReference>
<dbReference type="PANTHER" id="PTHR44103">
    <property type="entry name" value="PROPROTEIN CONVERTASE P"/>
    <property type="match status" value="1"/>
</dbReference>
<organism evidence="2 3">
    <name type="scientific">Gimesia chilikensis</name>
    <dbReference type="NCBI Taxonomy" id="2605989"/>
    <lineage>
        <taxon>Bacteria</taxon>
        <taxon>Pseudomonadati</taxon>
        <taxon>Planctomycetota</taxon>
        <taxon>Planctomycetia</taxon>
        <taxon>Planctomycetales</taxon>
        <taxon>Planctomycetaceae</taxon>
        <taxon>Gimesia</taxon>
    </lineage>
</organism>
<dbReference type="InterPro" id="IPR013517">
    <property type="entry name" value="FG-GAP"/>
</dbReference>
<dbReference type="SUPFAM" id="SSF69318">
    <property type="entry name" value="Integrin alpha N-terminal domain"/>
    <property type="match status" value="1"/>
</dbReference>
<accession>A0A517PYE8</accession>
<dbReference type="AlphaFoldDB" id="A0A517PYE8"/>
<gene>
    <name evidence="2" type="ORF">HG66A1_62060</name>
</gene>
<dbReference type="Pfam" id="PF13517">
    <property type="entry name" value="FG-GAP_3"/>
    <property type="match status" value="3"/>
</dbReference>
<keyword evidence="3" id="KW-1185">Reference proteome</keyword>
<proteinExistence type="predicted"/>
<evidence type="ECO:0000313" key="2">
    <source>
        <dbReference type="EMBL" id="QDT24374.1"/>
    </source>
</evidence>
<dbReference type="Gene3D" id="2.130.10.130">
    <property type="entry name" value="Integrin alpha, N-terminal"/>
    <property type="match status" value="1"/>
</dbReference>
<reference evidence="2 3" key="1">
    <citation type="submission" date="2019-02" db="EMBL/GenBank/DDBJ databases">
        <title>Deep-cultivation of Planctomycetes and their phenomic and genomic characterization uncovers novel biology.</title>
        <authorList>
            <person name="Wiegand S."/>
            <person name="Jogler M."/>
            <person name="Boedeker C."/>
            <person name="Pinto D."/>
            <person name="Vollmers J."/>
            <person name="Rivas-Marin E."/>
            <person name="Kohn T."/>
            <person name="Peeters S.H."/>
            <person name="Heuer A."/>
            <person name="Rast P."/>
            <person name="Oberbeckmann S."/>
            <person name="Bunk B."/>
            <person name="Jeske O."/>
            <person name="Meyerdierks A."/>
            <person name="Storesund J.E."/>
            <person name="Kallscheuer N."/>
            <person name="Luecker S."/>
            <person name="Lage O.M."/>
            <person name="Pohl T."/>
            <person name="Merkel B.J."/>
            <person name="Hornburger P."/>
            <person name="Mueller R.-W."/>
            <person name="Bruemmer F."/>
            <person name="Labrenz M."/>
            <person name="Spormann A.M."/>
            <person name="Op den Camp H."/>
            <person name="Overmann J."/>
            <person name="Amann R."/>
            <person name="Jetten M.S.M."/>
            <person name="Mascher T."/>
            <person name="Medema M.H."/>
            <person name="Devos D.P."/>
            <person name="Kaster A.-K."/>
            <person name="Ovreas L."/>
            <person name="Rohde M."/>
            <person name="Galperin M.Y."/>
            <person name="Jogler C."/>
        </authorList>
    </citation>
    <scope>NUCLEOTIDE SEQUENCE [LARGE SCALE GENOMIC DNA]</scope>
    <source>
        <strain evidence="2 3">HG66A1</strain>
    </source>
</reference>
<dbReference type="InterPro" id="IPR028994">
    <property type="entry name" value="Integrin_alpha_N"/>
</dbReference>
<name>A0A517PYE8_9PLAN</name>
<keyword evidence="1" id="KW-0732">Signal</keyword>